<keyword evidence="7" id="KW-1185">Reference proteome</keyword>
<keyword evidence="2" id="KW-0238">DNA-binding</keyword>
<dbReference type="InterPro" id="IPR046348">
    <property type="entry name" value="SIS_dom_sf"/>
</dbReference>
<dbReference type="Proteomes" id="UP001438008">
    <property type="component" value="Unassembled WGS sequence"/>
</dbReference>
<dbReference type="SUPFAM" id="SSF46689">
    <property type="entry name" value="Homeodomain-like"/>
    <property type="match status" value="1"/>
</dbReference>
<dbReference type="EMBL" id="JBBMFE010000009">
    <property type="protein sequence ID" value="MEQ2472901.1"/>
    <property type="molecule type" value="Genomic_DNA"/>
</dbReference>
<feature type="domain" description="HTH rpiR-type" evidence="4">
    <location>
        <begin position="2"/>
        <end position="78"/>
    </location>
</feature>
<dbReference type="Gene3D" id="1.10.10.10">
    <property type="entry name" value="Winged helix-like DNA-binding domain superfamily/Winged helix DNA-binding domain"/>
    <property type="match status" value="1"/>
</dbReference>
<keyword evidence="1" id="KW-0805">Transcription regulation</keyword>
<dbReference type="RefSeq" id="WP_178039347.1">
    <property type="nucleotide sequence ID" value="NZ_JBBMFE010000009.1"/>
</dbReference>
<dbReference type="PROSITE" id="PS51464">
    <property type="entry name" value="SIS"/>
    <property type="match status" value="1"/>
</dbReference>
<dbReference type="InterPro" id="IPR000281">
    <property type="entry name" value="HTH_RpiR"/>
</dbReference>
<dbReference type="InterPro" id="IPR001347">
    <property type="entry name" value="SIS_dom"/>
</dbReference>
<dbReference type="Pfam" id="PF01380">
    <property type="entry name" value="SIS"/>
    <property type="match status" value="1"/>
</dbReference>
<sequence>MNELMVKLRFLIPTLPRAEKAVAQALLEKPELICLMTLAELARETDSSDASIIRFCRKMGYSGFSEMKQAFANALNDSSIMTVEEIHKEDSVLDNLQKVYKSNMQTLTDTILLADKEAYEEAVQVLLKAKSIHFFGTGDSAAVCQLFYFKFGRLGIPGSAQQDPVMQLMEASNLGPGDVAVIISYEGKSRTVLNAAKVADERGATIICITKMSKSPLLRLSDISLFIATSDVTVGKDIVARRVAEQMVIDALYLSVLVRSDKGYEKRLNSASKSFELNKIRGKGFK</sequence>
<evidence type="ECO:0000313" key="6">
    <source>
        <dbReference type="EMBL" id="MEQ2472901.1"/>
    </source>
</evidence>
<evidence type="ECO:0000256" key="3">
    <source>
        <dbReference type="ARBA" id="ARBA00023163"/>
    </source>
</evidence>
<keyword evidence="3" id="KW-0804">Transcription</keyword>
<feature type="domain" description="SIS" evidence="5">
    <location>
        <begin position="122"/>
        <end position="262"/>
    </location>
</feature>
<evidence type="ECO:0000259" key="4">
    <source>
        <dbReference type="PROSITE" id="PS51071"/>
    </source>
</evidence>
<dbReference type="InterPro" id="IPR036388">
    <property type="entry name" value="WH-like_DNA-bd_sf"/>
</dbReference>
<accession>A0ABV1FIK9</accession>
<dbReference type="PANTHER" id="PTHR30514:SF1">
    <property type="entry name" value="HTH-TYPE TRANSCRIPTIONAL REGULATOR HEXR-RELATED"/>
    <property type="match status" value="1"/>
</dbReference>
<dbReference type="PROSITE" id="PS51071">
    <property type="entry name" value="HTH_RPIR"/>
    <property type="match status" value="1"/>
</dbReference>
<comment type="caution">
    <text evidence="6">The sequence shown here is derived from an EMBL/GenBank/DDBJ whole genome shotgun (WGS) entry which is preliminary data.</text>
</comment>
<proteinExistence type="predicted"/>
<dbReference type="CDD" id="cd05013">
    <property type="entry name" value="SIS_RpiR"/>
    <property type="match status" value="1"/>
</dbReference>
<evidence type="ECO:0000256" key="2">
    <source>
        <dbReference type="ARBA" id="ARBA00023125"/>
    </source>
</evidence>
<organism evidence="6 7">
    <name type="scientific">Laedolimicola intestinihominis</name>
    <dbReference type="NCBI Taxonomy" id="3133166"/>
    <lineage>
        <taxon>Bacteria</taxon>
        <taxon>Bacillati</taxon>
        <taxon>Bacillota</taxon>
        <taxon>Clostridia</taxon>
        <taxon>Lachnospirales</taxon>
        <taxon>Lachnospiraceae</taxon>
        <taxon>Laedolimicola</taxon>
    </lineage>
</organism>
<protein>
    <submittedName>
        <fullName evidence="6">MurR/RpiR family transcriptional regulator</fullName>
    </submittedName>
</protein>
<dbReference type="Gene3D" id="3.40.50.10490">
    <property type="entry name" value="Glucose-6-phosphate isomerase like protein, domain 1"/>
    <property type="match status" value="1"/>
</dbReference>
<dbReference type="InterPro" id="IPR035472">
    <property type="entry name" value="RpiR-like_SIS"/>
</dbReference>
<name>A0ABV1FIK9_9FIRM</name>
<dbReference type="InterPro" id="IPR047640">
    <property type="entry name" value="RpiR-like"/>
</dbReference>
<dbReference type="PANTHER" id="PTHR30514">
    <property type="entry name" value="GLUCOKINASE"/>
    <property type="match status" value="1"/>
</dbReference>
<reference evidence="6 7" key="1">
    <citation type="submission" date="2024-03" db="EMBL/GenBank/DDBJ databases">
        <title>Human intestinal bacterial collection.</title>
        <authorList>
            <person name="Pauvert C."/>
            <person name="Hitch T.C.A."/>
            <person name="Clavel T."/>
        </authorList>
    </citation>
    <scope>NUCLEOTIDE SEQUENCE [LARGE SCALE GENOMIC DNA]</scope>
    <source>
        <strain evidence="6 7">CLA-AA-H132</strain>
    </source>
</reference>
<dbReference type="SUPFAM" id="SSF53697">
    <property type="entry name" value="SIS domain"/>
    <property type="match status" value="1"/>
</dbReference>
<evidence type="ECO:0000313" key="7">
    <source>
        <dbReference type="Proteomes" id="UP001438008"/>
    </source>
</evidence>
<evidence type="ECO:0000259" key="5">
    <source>
        <dbReference type="PROSITE" id="PS51464"/>
    </source>
</evidence>
<evidence type="ECO:0000256" key="1">
    <source>
        <dbReference type="ARBA" id="ARBA00023015"/>
    </source>
</evidence>
<gene>
    <name evidence="6" type="ORF">WMO29_10440</name>
</gene>
<dbReference type="InterPro" id="IPR009057">
    <property type="entry name" value="Homeodomain-like_sf"/>
</dbReference>
<dbReference type="Pfam" id="PF01418">
    <property type="entry name" value="HTH_6"/>
    <property type="match status" value="1"/>
</dbReference>